<dbReference type="GO" id="GO:0046872">
    <property type="term" value="F:metal ion binding"/>
    <property type="evidence" value="ECO:0007669"/>
    <property type="project" value="UniProtKB-KW"/>
</dbReference>
<evidence type="ECO:0000256" key="10">
    <source>
        <dbReference type="ARBA" id="ARBA00047899"/>
    </source>
</evidence>
<dbReference type="Gene3D" id="1.10.510.10">
    <property type="entry name" value="Transferase(Phosphotransferase) domain 1"/>
    <property type="match status" value="1"/>
</dbReference>
<accession>A0A9Q0BSE4</accession>
<comment type="catalytic activity">
    <reaction evidence="11">
        <text>L-seryl-[protein] + ATP = O-phospho-L-seryl-[protein] + ADP + H(+)</text>
        <dbReference type="Rhea" id="RHEA:17989"/>
        <dbReference type="Rhea" id="RHEA-COMP:9863"/>
        <dbReference type="Rhea" id="RHEA-COMP:11604"/>
        <dbReference type="ChEBI" id="CHEBI:15378"/>
        <dbReference type="ChEBI" id="CHEBI:29999"/>
        <dbReference type="ChEBI" id="CHEBI:30616"/>
        <dbReference type="ChEBI" id="CHEBI:83421"/>
        <dbReference type="ChEBI" id="CHEBI:456216"/>
        <dbReference type="EC" id="2.7.11.1"/>
    </reaction>
</comment>
<evidence type="ECO:0000256" key="11">
    <source>
        <dbReference type="ARBA" id="ARBA00048679"/>
    </source>
</evidence>
<evidence type="ECO:0000256" key="6">
    <source>
        <dbReference type="ARBA" id="ARBA00022741"/>
    </source>
</evidence>
<dbReference type="SUPFAM" id="SSF56112">
    <property type="entry name" value="Protein kinase-like (PK-like)"/>
    <property type="match status" value="1"/>
</dbReference>
<keyword evidence="5" id="KW-0479">Metal-binding</keyword>
<dbReference type="InterPro" id="IPR013761">
    <property type="entry name" value="SAM/pointed_sf"/>
</dbReference>
<name>A0A9Q0BSE4_9MUSC</name>
<dbReference type="EC" id="2.7.11.1" evidence="2"/>
<keyword evidence="4" id="KW-0808">Transferase</keyword>
<evidence type="ECO:0000313" key="14">
    <source>
        <dbReference type="Proteomes" id="UP001059596"/>
    </source>
</evidence>
<dbReference type="PANTHER" id="PTHR45723">
    <property type="entry name" value="SERINE/THREONINE-PROTEIN KINASE RIO1"/>
    <property type="match status" value="1"/>
</dbReference>
<evidence type="ECO:0000256" key="4">
    <source>
        <dbReference type="ARBA" id="ARBA00022679"/>
    </source>
</evidence>
<proteinExistence type="inferred from homology"/>
<sequence length="840" mass="97623">MSSPWVKSNEPVQSVNLADIMSEQYAHKLHDKELQRHTEKVKKPEQEIASIWEAAASSPPAVSYSDVASSLLTDGGIPTEGNQLPEDSDAVIAQLLQSQFDHEYNEELRRIERQQNKQSKVTVTLNKFLRDGDAEFLHDTVGEDYEEDEHDWDRFEDNERQLESIPRCGFKVNKEGEMITKHDPQLCAVRNAQRVMSFPPEFPTGDAAGFDMKLSNKVFNQLRAHSRRGRSDKHEKVATAEMGLDASTRLLLYKLINNQILEQINGIISTGKEAHGHQGGVLMPAHLLPRECAIKIFKTTLNEFKQRDRYIKDDYRFKDRFSKQNHRVIINMWAEKEMHNLMRMQAIGLNVPDHVLVMRFIGDNHNAAPKLKDARLNAAELSCAYEEIVAAMHKLYNEAKLVHADMSEYNILWFEGKCWFIDVAQSVEPKHPSALEDCGNIVNFFERRGLPNIYTKEQLFEFITGLNAEVHNAAQLEQIHTRGASINQATAPNQEECPDELKPLEYPFELAWEKSQKDLFTKVKTRAKPKTEMASTKFRRNDYLQGCPKYDKNDVPIQFRTSPDSLVELCSIVVDKLPLPSIFEWDDMDIRRWINGYGYHQYMLLLLDAAALCAMNIKDFEHIKHIAYGIRMLFHFELTKFSSSLALPDEKPNELYLLFHTQTGMNYDEVRRSDLYRRMQILRERARNLDHWDLLYLWLRREQERKYKELIGMAPRSNLYKCVAAVDGPTEVEPEELMCMTCIPPCECDWTDRDIRLPRRLTCLPPVLTTTMSKWNANQAHCTACIPPCECRWPPRYYLTGTVIRCLQHRFPEKFSPIFDERYRASPRPSLVERWTRFSI</sequence>
<keyword evidence="3" id="KW-0723">Serine/threonine-protein kinase</keyword>
<evidence type="ECO:0000256" key="2">
    <source>
        <dbReference type="ARBA" id="ARBA00012513"/>
    </source>
</evidence>
<feature type="domain" description="RIO kinase" evidence="12">
    <location>
        <begin position="233"/>
        <end position="465"/>
    </location>
</feature>
<evidence type="ECO:0000256" key="3">
    <source>
        <dbReference type="ARBA" id="ARBA00022527"/>
    </source>
</evidence>
<dbReference type="SMART" id="SM00090">
    <property type="entry name" value="RIO"/>
    <property type="match status" value="1"/>
</dbReference>
<dbReference type="InterPro" id="IPR051272">
    <property type="entry name" value="RIO-type_Ser/Thr_kinase"/>
</dbReference>
<evidence type="ECO:0000256" key="1">
    <source>
        <dbReference type="ARBA" id="ARBA00009196"/>
    </source>
</evidence>
<keyword evidence="9" id="KW-0460">Magnesium</keyword>
<dbReference type="Gene3D" id="3.30.200.20">
    <property type="entry name" value="Phosphorylase Kinase, domain 1"/>
    <property type="match status" value="1"/>
</dbReference>
<evidence type="ECO:0000259" key="12">
    <source>
        <dbReference type="SMART" id="SM00090"/>
    </source>
</evidence>
<keyword evidence="7" id="KW-0418">Kinase</keyword>
<comment type="caution">
    <text evidence="13">The sequence shown here is derived from an EMBL/GenBank/DDBJ whole genome shotgun (WGS) entry which is preliminary data.</text>
</comment>
<evidence type="ECO:0000313" key="13">
    <source>
        <dbReference type="EMBL" id="KAI8042170.1"/>
    </source>
</evidence>
<comment type="similarity">
    <text evidence="1">Belongs to the protein kinase superfamily. RIO-type Ser/Thr kinase family.</text>
</comment>
<dbReference type="GO" id="GO:0005524">
    <property type="term" value="F:ATP binding"/>
    <property type="evidence" value="ECO:0007669"/>
    <property type="project" value="UniProtKB-KW"/>
</dbReference>
<protein>
    <recommendedName>
        <fullName evidence="2">non-specific serine/threonine protein kinase</fullName>
        <ecNumber evidence="2">2.7.11.1</ecNumber>
    </recommendedName>
</protein>
<organism evidence="13 14">
    <name type="scientific">Drosophila gunungcola</name>
    <name type="common">fruit fly</name>
    <dbReference type="NCBI Taxonomy" id="103775"/>
    <lineage>
        <taxon>Eukaryota</taxon>
        <taxon>Metazoa</taxon>
        <taxon>Ecdysozoa</taxon>
        <taxon>Arthropoda</taxon>
        <taxon>Hexapoda</taxon>
        <taxon>Insecta</taxon>
        <taxon>Pterygota</taxon>
        <taxon>Neoptera</taxon>
        <taxon>Endopterygota</taxon>
        <taxon>Diptera</taxon>
        <taxon>Brachycera</taxon>
        <taxon>Muscomorpha</taxon>
        <taxon>Ephydroidea</taxon>
        <taxon>Drosophilidae</taxon>
        <taxon>Drosophila</taxon>
        <taxon>Sophophora</taxon>
    </lineage>
</organism>
<reference evidence="13" key="1">
    <citation type="journal article" date="2023" name="Genome Biol. Evol.">
        <title>Long-read-based Genome Assembly of Drosophila gunungcola Reveals Fewer Chemosensory Genes in Flower-breeding Species.</title>
        <authorList>
            <person name="Negi A."/>
            <person name="Liao B.Y."/>
            <person name="Yeh S.D."/>
        </authorList>
    </citation>
    <scope>NUCLEOTIDE SEQUENCE</scope>
    <source>
        <strain evidence="13">Sukarami</strain>
    </source>
</reference>
<dbReference type="EMBL" id="JAMKOV010000002">
    <property type="protein sequence ID" value="KAI8042170.1"/>
    <property type="molecule type" value="Genomic_DNA"/>
</dbReference>
<dbReference type="GO" id="GO:0004674">
    <property type="term" value="F:protein serine/threonine kinase activity"/>
    <property type="evidence" value="ECO:0007669"/>
    <property type="project" value="UniProtKB-KW"/>
</dbReference>
<evidence type="ECO:0000256" key="8">
    <source>
        <dbReference type="ARBA" id="ARBA00022840"/>
    </source>
</evidence>
<dbReference type="InterPro" id="IPR011009">
    <property type="entry name" value="Kinase-like_dom_sf"/>
</dbReference>
<evidence type="ECO:0000256" key="7">
    <source>
        <dbReference type="ARBA" id="ARBA00022777"/>
    </source>
</evidence>
<comment type="catalytic activity">
    <reaction evidence="10">
        <text>L-threonyl-[protein] + ATP = O-phospho-L-threonyl-[protein] + ADP + H(+)</text>
        <dbReference type="Rhea" id="RHEA:46608"/>
        <dbReference type="Rhea" id="RHEA-COMP:11060"/>
        <dbReference type="Rhea" id="RHEA-COMP:11605"/>
        <dbReference type="ChEBI" id="CHEBI:15378"/>
        <dbReference type="ChEBI" id="CHEBI:30013"/>
        <dbReference type="ChEBI" id="CHEBI:30616"/>
        <dbReference type="ChEBI" id="CHEBI:61977"/>
        <dbReference type="ChEBI" id="CHEBI:456216"/>
        <dbReference type="EC" id="2.7.11.1"/>
    </reaction>
</comment>
<evidence type="ECO:0000256" key="5">
    <source>
        <dbReference type="ARBA" id="ARBA00022723"/>
    </source>
</evidence>
<dbReference type="SUPFAM" id="SSF47769">
    <property type="entry name" value="SAM/Pointed domain"/>
    <property type="match status" value="1"/>
</dbReference>
<keyword evidence="14" id="KW-1185">Reference proteome</keyword>
<dbReference type="Pfam" id="PF01163">
    <property type="entry name" value="RIO1"/>
    <property type="match status" value="1"/>
</dbReference>
<dbReference type="Proteomes" id="UP001059596">
    <property type="component" value="Unassembled WGS sequence"/>
</dbReference>
<dbReference type="InterPro" id="IPR018934">
    <property type="entry name" value="RIO_dom"/>
</dbReference>
<gene>
    <name evidence="13" type="ORF">M5D96_003472</name>
</gene>
<dbReference type="AlphaFoldDB" id="A0A9Q0BSE4"/>
<keyword evidence="8" id="KW-0067">ATP-binding</keyword>
<evidence type="ECO:0000256" key="9">
    <source>
        <dbReference type="ARBA" id="ARBA00022842"/>
    </source>
</evidence>
<dbReference type="InterPro" id="IPR000687">
    <property type="entry name" value="RIO_kinase"/>
</dbReference>
<keyword evidence="6" id="KW-0547">Nucleotide-binding</keyword>